<sequence>MCFNAGKIDRIIRVVAGLGLIAYGIITVNMLVAAIGAIPLLTGLIGFCPFYPIFKMNTGCKK</sequence>
<feature type="transmembrane region" description="Helical" evidence="1">
    <location>
        <begin position="37"/>
        <end position="54"/>
    </location>
</feature>
<dbReference type="KEGG" id="smas:HUE87_09790"/>
<protein>
    <submittedName>
        <fullName evidence="3">DUF2892 domain-containing protein</fullName>
    </submittedName>
</protein>
<dbReference type="EMBL" id="CP054493">
    <property type="protein sequence ID" value="QOY54167.1"/>
    <property type="molecule type" value="Genomic_DNA"/>
</dbReference>
<evidence type="ECO:0000256" key="1">
    <source>
        <dbReference type="SAM" id="Phobius"/>
    </source>
</evidence>
<feature type="domain" description="Inner membrane protein YgaP-like transmembrane" evidence="2">
    <location>
        <begin position="3"/>
        <end position="61"/>
    </location>
</feature>
<keyword evidence="1" id="KW-1133">Transmembrane helix</keyword>
<dbReference type="Proteomes" id="UP000593836">
    <property type="component" value="Chromosome"/>
</dbReference>
<evidence type="ECO:0000313" key="4">
    <source>
        <dbReference type="Proteomes" id="UP000593836"/>
    </source>
</evidence>
<evidence type="ECO:0000313" key="3">
    <source>
        <dbReference type="EMBL" id="QOY54167.1"/>
    </source>
</evidence>
<proteinExistence type="predicted"/>
<keyword evidence="1" id="KW-0812">Transmembrane</keyword>
<keyword evidence="4" id="KW-1185">Reference proteome</keyword>
<keyword evidence="1" id="KW-0472">Membrane</keyword>
<evidence type="ECO:0000259" key="2">
    <source>
        <dbReference type="Pfam" id="PF11127"/>
    </source>
</evidence>
<dbReference type="Pfam" id="PF11127">
    <property type="entry name" value="YgaP-like_TM"/>
    <property type="match status" value="1"/>
</dbReference>
<accession>A0A7S7LZ75</accession>
<dbReference type="InterPro" id="IPR021309">
    <property type="entry name" value="YgaP-like_TM"/>
</dbReference>
<dbReference type="RefSeq" id="WP_194366213.1">
    <property type="nucleotide sequence ID" value="NZ_CP054493.1"/>
</dbReference>
<dbReference type="AlphaFoldDB" id="A0A7S7LZ75"/>
<gene>
    <name evidence="3" type="ORF">HUE87_09790</name>
</gene>
<name>A0A7S7LZ75_9BACT</name>
<organism evidence="3 4">
    <name type="scientific">Candidatus Sulfurimonas marisnigri</name>
    <dbReference type="NCBI Taxonomy" id="2740405"/>
    <lineage>
        <taxon>Bacteria</taxon>
        <taxon>Pseudomonadati</taxon>
        <taxon>Campylobacterota</taxon>
        <taxon>Epsilonproteobacteria</taxon>
        <taxon>Campylobacterales</taxon>
        <taxon>Sulfurimonadaceae</taxon>
        <taxon>Sulfurimonas</taxon>
    </lineage>
</organism>
<feature type="transmembrane region" description="Helical" evidence="1">
    <location>
        <begin position="12"/>
        <end position="31"/>
    </location>
</feature>
<reference evidence="3 4" key="1">
    <citation type="submission" date="2020-05" db="EMBL/GenBank/DDBJ databases">
        <title>Sulfurimonas marisnigri, sp. nov., and Sulfurimonas baltica, sp. nov., manganese oxide reducing chemolithoautotrophs of the class Epsilonproteobacteria isolated from the pelagic redoxclines of the Black and Baltic Seas and emended description of the genus Sulfurimonas.</title>
        <authorList>
            <person name="Henkel J.V."/>
            <person name="Laudan C."/>
            <person name="Werner J."/>
            <person name="Neu T."/>
            <person name="Plewe S."/>
            <person name="Sproer C."/>
            <person name="Bunk B."/>
            <person name="Schulz-Vogt H.N."/>
        </authorList>
    </citation>
    <scope>NUCLEOTIDE SEQUENCE [LARGE SCALE GENOMIC DNA]</scope>
    <source>
        <strain evidence="3 4">SoZ1</strain>
    </source>
</reference>